<dbReference type="RefSeq" id="WP_165032340.1">
    <property type="nucleotide sequence ID" value="NZ_JAAKZF010000046.1"/>
</dbReference>
<keyword evidence="2" id="KW-1185">Reference proteome</keyword>
<dbReference type="Proteomes" id="UP001642900">
    <property type="component" value="Unassembled WGS sequence"/>
</dbReference>
<protein>
    <recommendedName>
        <fullName evidence="3">Pentapeptide repeat-containing protein</fullName>
    </recommendedName>
</protein>
<organism evidence="1 2">
    <name type="scientific">Allomesorhizobium camelthorni</name>
    <dbReference type="NCBI Taxonomy" id="475069"/>
    <lineage>
        <taxon>Bacteria</taxon>
        <taxon>Pseudomonadati</taxon>
        <taxon>Pseudomonadota</taxon>
        <taxon>Alphaproteobacteria</taxon>
        <taxon>Hyphomicrobiales</taxon>
        <taxon>Phyllobacteriaceae</taxon>
        <taxon>Allomesorhizobium</taxon>
    </lineage>
</organism>
<reference evidence="1 2" key="1">
    <citation type="submission" date="2020-02" db="EMBL/GenBank/DDBJ databases">
        <title>Genome sequence of strain CCNWXJ40-4.</title>
        <authorList>
            <person name="Gao J."/>
            <person name="Sun J."/>
        </authorList>
    </citation>
    <scope>NUCLEOTIDE SEQUENCE [LARGE SCALE GENOMIC DNA]</scope>
    <source>
        <strain evidence="1 2">CCNWXJ 40-4</strain>
    </source>
</reference>
<comment type="caution">
    <text evidence="1">The sequence shown here is derived from an EMBL/GenBank/DDBJ whole genome shotgun (WGS) entry which is preliminary data.</text>
</comment>
<dbReference type="EMBL" id="JAAKZF010000046">
    <property type="protein sequence ID" value="NGO54223.1"/>
    <property type="molecule type" value="Genomic_DNA"/>
</dbReference>
<accession>A0A6G4WJ50</accession>
<gene>
    <name evidence="1" type="ORF">G6N73_24300</name>
</gene>
<proteinExistence type="predicted"/>
<sequence>MHETGKTYRGKQLSLDGKRFENCTFDRCELNYGGGIPPVLSGCSFDNCSFSFSGKAAYTLAFLSGMHGGGFSAMVEQTFQGIRDGAYLRLPVQELDPPGASRQPVDAHPLAFRVPRIVSIPKRKN</sequence>
<evidence type="ECO:0008006" key="3">
    <source>
        <dbReference type="Google" id="ProtNLM"/>
    </source>
</evidence>
<evidence type="ECO:0000313" key="2">
    <source>
        <dbReference type="Proteomes" id="UP001642900"/>
    </source>
</evidence>
<evidence type="ECO:0000313" key="1">
    <source>
        <dbReference type="EMBL" id="NGO54223.1"/>
    </source>
</evidence>
<name>A0A6G4WJ50_9HYPH</name>
<dbReference type="AlphaFoldDB" id="A0A6G4WJ50"/>